<evidence type="ECO:0000256" key="10">
    <source>
        <dbReference type="ARBA" id="ARBA00022982"/>
    </source>
</evidence>
<geneLocation type="mitochondrion" evidence="20"/>
<dbReference type="InterPro" id="IPR000260">
    <property type="entry name" value="NADH4_N"/>
</dbReference>
<gene>
    <name evidence="20" type="primary">ND4</name>
</gene>
<feature type="transmembrane region" description="Helical" evidence="17">
    <location>
        <begin position="183"/>
        <end position="205"/>
    </location>
</feature>
<sequence>MMKLIMISISIIIMIKNLKMIKLIIQNYIFFMFLILLFNYNLTNFYWSKIYYIFSFDNINFNLTLLTIWILSLSLMSSNIILNNKFFKKFILLIMMLMLFLMMCFLSINMLMFYIFFESSLIPIMMLIMGWGTQINRIQASMYMLFYTLFGSLPLFIMIIYLKMKFSSMMFNMMILNSNLNNLNFIMYLMLIIAFMIKMPLYFIHLWLPKAHVEAPISGSMILAGIMLKLGSYGMLRFMMILPMMFMKFNYLIIMISLMGSLYASLICINQIDLKIIVAYSSVVHMSLLNSSLMTMNYWGYSGSFLMMLAHGLCSSIFFNIVNLNYERIKSRNLIFNKGMINILPSLSLWWFLISASNFSAPPSLNFFSELMLLNSLVIWSKSIIIILMLTAFFSTCYSVYIYSINQHGNNLINLFNFKMINCHEFLIILLHWFPLNFMFINMNIFI</sequence>
<keyword evidence="8 17" id="KW-0812">Transmembrane</keyword>
<evidence type="ECO:0000256" key="12">
    <source>
        <dbReference type="ARBA" id="ARBA00023027"/>
    </source>
</evidence>
<proteinExistence type="inferred from homology"/>
<organism evidence="20">
    <name type="scientific">Homolobus sp. QL-2013</name>
    <dbReference type="NCBI Taxonomy" id="1421595"/>
    <lineage>
        <taxon>Eukaryota</taxon>
        <taxon>Metazoa</taxon>
        <taxon>Ecdysozoa</taxon>
        <taxon>Arthropoda</taxon>
        <taxon>Hexapoda</taxon>
        <taxon>Insecta</taxon>
        <taxon>Pterygota</taxon>
        <taxon>Neoptera</taxon>
        <taxon>Endopterygota</taxon>
        <taxon>Hymenoptera</taxon>
        <taxon>Apocrita</taxon>
        <taxon>Ichneumonoidea</taxon>
        <taxon>Braconidae</taxon>
        <taxon>Homolobinae</taxon>
        <taxon>Homolobus</taxon>
    </lineage>
</organism>
<dbReference type="Pfam" id="PF00361">
    <property type="entry name" value="Proton_antipo_M"/>
    <property type="match status" value="1"/>
</dbReference>
<evidence type="ECO:0000256" key="7">
    <source>
        <dbReference type="ARBA" id="ARBA00022660"/>
    </source>
</evidence>
<keyword evidence="14 17" id="KW-0496">Mitochondrion</keyword>
<feature type="transmembrane region" description="Helical" evidence="17">
    <location>
        <begin position="379"/>
        <end position="405"/>
    </location>
</feature>
<dbReference type="GO" id="GO:0048039">
    <property type="term" value="F:ubiquinone binding"/>
    <property type="evidence" value="ECO:0007669"/>
    <property type="project" value="TreeGrafter"/>
</dbReference>
<feature type="domain" description="NADH:ubiquinone oxidoreductase chain 4 N-terminal" evidence="19">
    <location>
        <begin position="1"/>
        <end position="104"/>
    </location>
</feature>
<feature type="transmembrane region" description="Helical" evidence="17">
    <location>
        <begin position="59"/>
        <end position="78"/>
    </location>
</feature>
<feature type="transmembrane region" description="Helical" evidence="17">
    <location>
        <begin position="20"/>
        <end position="39"/>
    </location>
</feature>
<dbReference type="Pfam" id="PF01059">
    <property type="entry name" value="Oxidored_q5_N"/>
    <property type="match status" value="1"/>
</dbReference>
<comment type="function">
    <text evidence="17">Core subunit of the mitochondrial membrane respiratory chain NADH dehydrogenase (Complex I) which catalyzes electron transfer from NADH through the respiratory chain, using ubiquinone as an electron acceptor. Essential for the catalytic activity and assembly of complex I.</text>
</comment>
<dbReference type="EMBL" id="KF385873">
    <property type="protein sequence ID" value="AHA52532.1"/>
    <property type="molecule type" value="Genomic_DNA"/>
</dbReference>
<name>A0A0A6ZLU9_9HYME</name>
<dbReference type="PANTHER" id="PTHR43507:SF20">
    <property type="entry name" value="NADH-UBIQUINONE OXIDOREDUCTASE CHAIN 4"/>
    <property type="match status" value="1"/>
</dbReference>
<comment type="catalytic activity">
    <reaction evidence="16 17">
        <text>a ubiquinone + NADH + 5 H(+)(in) = a ubiquinol + NAD(+) + 4 H(+)(out)</text>
        <dbReference type="Rhea" id="RHEA:29091"/>
        <dbReference type="Rhea" id="RHEA-COMP:9565"/>
        <dbReference type="Rhea" id="RHEA-COMP:9566"/>
        <dbReference type="ChEBI" id="CHEBI:15378"/>
        <dbReference type="ChEBI" id="CHEBI:16389"/>
        <dbReference type="ChEBI" id="CHEBI:17976"/>
        <dbReference type="ChEBI" id="CHEBI:57540"/>
        <dbReference type="ChEBI" id="CHEBI:57945"/>
        <dbReference type="EC" id="7.1.1.2"/>
    </reaction>
</comment>
<evidence type="ECO:0000256" key="17">
    <source>
        <dbReference type="RuleBase" id="RU003297"/>
    </source>
</evidence>
<feature type="transmembrane region" description="Helical" evidence="17">
    <location>
        <begin position="298"/>
        <end position="319"/>
    </location>
</feature>
<feature type="domain" description="NADH:quinone oxidoreductase/Mrp antiporter transmembrane" evidence="18">
    <location>
        <begin position="108"/>
        <end position="394"/>
    </location>
</feature>
<dbReference type="EC" id="7.1.1.2" evidence="4 17"/>
<reference evidence="20" key="1">
    <citation type="submission" date="2013-07" db="EMBL/GenBank/DDBJ databases">
        <title>The comparative mitochondrial genomes from Braconidae subfamilies and the phylogeny of the Hymenoptera.</title>
        <authorList>
            <person name="Li Q."/>
            <person name="Wei S.J."/>
            <person name="Chen X.X."/>
        </authorList>
    </citation>
    <scope>NUCLEOTIDE SEQUENCE</scope>
</reference>
<evidence type="ECO:0000256" key="5">
    <source>
        <dbReference type="ARBA" id="ARBA00021006"/>
    </source>
</evidence>
<keyword evidence="11 17" id="KW-1133">Transmembrane helix</keyword>
<evidence type="ECO:0000256" key="6">
    <source>
        <dbReference type="ARBA" id="ARBA00022448"/>
    </source>
</evidence>
<feature type="transmembrane region" description="Helical" evidence="17">
    <location>
        <begin position="140"/>
        <end position="162"/>
    </location>
</feature>
<evidence type="ECO:0000256" key="3">
    <source>
        <dbReference type="ARBA" id="ARBA00009025"/>
    </source>
</evidence>
<dbReference type="GO" id="GO:0003954">
    <property type="term" value="F:NADH dehydrogenase activity"/>
    <property type="evidence" value="ECO:0007669"/>
    <property type="project" value="TreeGrafter"/>
</dbReference>
<evidence type="ECO:0000256" key="1">
    <source>
        <dbReference type="ARBA" id="ARBA00003257"/>
    </source>
</evidence>
<evidence type="ECO:0000259" key="19">
    <source>
        <dbReference type="Pfam" id="PF01059"/>
    </source>
</evidence>
<evidence type="ECO:0000313" key="20">
    <source>
        <dbReference type="EMBL" id="AHA52532.1"/>
    </source>
</evidence>
<evidence type="ECO:0000256" key="14">
    <source>
        <dbReference type="ARBA" id="ARBA00023128"/>
    </source>
</evidence>
<evidence type="ECO:0000256" key="13">
    <source>
        <dbReference type="ARBA" id="ARBA00023075"/>
    </source>
</evidence>
<evidence type="ECO:0000256" key="16">
    <source>
        <dbReference type="ARBA" id="ARBA00049551"/>
    </source>
</evidence>
<dbReference type="InterPro" id="IPR003918">
    <property type="entry name" value="NADH_UbQ_OxRdtase"/>
</dbReference>
<feature type="transmembrane region" description="Helical" evidence="17">
    <location>
        <begin position="90"/>
        <end position="117"/>
    </location>
</feature>
<dbReference type="AlphaFoldDB" id="A0A0A6ZLU9"/>
<protein>
    <recommendedName>
        <fullName evidence="5 17">NADH-ubiquinone oxidoreductase chain 4</fullName>
        <ecNumber evidence="4 17">7.1.1.2</ecNumber>
    </recommendedName>
</protein>
<evidence type="ECO:0000256" key="9">
    <source>
        <dbReference type="ARBA" id="ARBA00022967"/>
    </source>
</evidence>
<evidence type="ECO:0000256" key="8">
    <source>
        <dbReference type="ARBA" id="ARBA00022692"/>
    </source>
</evidence>
<evidence type="ECO:0000256" key="15">
    <source>
        <dbReference type="ARBA" id="ARBA00023136"/>
    </source>
</evidence>
<evidence type="ECO:0000256" key="11">
    <source>
        <dbReference type="ARBA" id="ARBA00022989"/>
    </source>
</evidence>
<feature type="transmembrane region" description="Helical" evidence="17">
    <location>
        <begin position="340"/>
        <end position="359"/>
    </location>
</feature>
<dbReference type="PRINTS" id="PR01437">
    <property type="entry name" value="NUOXDRDTASE4"/>
</dbReference>
<dbReference type="GO" id="GO:0031966">
    <property type="term" value="C:mitochondrial membrane"/>
    <property type="evidence" value="ECO:0007669"/>
    <property type="project" value="UniProtKB-SubCell"/>
</dbReference>
<evidence type="ECO:0000256" key="2">
    <source>
        <dbReference type="ARBA" id="ARBA00004225"/>
    </source>
</evidence>
<dbReference type="InterPro" id="IPR001750">
    <property type="entry name" value="ND/Mrp_TM"/>
</dbReference>
<comment type="similarity">
    <text evidence="3 17">Belongs to the complex I subunit 4 family.</text>
</comment>
<feature type="transmembrane region" description="Helical" evidence="17">
    <location>
        <begin position="217"/>
        <end position="239"/>
    </location>
</feature>
<keyword evidence="10 17" id="KW-0249">Electron transport</keyword>
<evidence type="ECO:0000259" key="18">
    <source>
        <dbReference type="Pfam" id="PF00361"/>
    </source>
</evidence>
<feature type="transmembrane region" description="Helical" evidence="17">
    <location>
        <begin position="426"/>
        <end position="446"/>
    </location>
</feature>
<feature type="transmembrane region" description="Helical" evidence="17">
    <location>
        <begin position="251"/>
        <end position="278"/>
    </location>
</feature>
<comment type="subcellular location">
    <subcellularLocation>
        <location evidence="2 17">Mitochondrion membrane</location>
        <topology evidence="2 17">Multi-pass membrane protein</topology>
    </subcellularLocation>
</comment>
<dbReference type="GO" id="GO:0008137">
    <property type="term" value="F:NADH dehydrogenase (ubiquinone) activity"/>
    <property type="evidence" value="ECO:0007669"/>
    <property type="project" value="UniProtKB-UniRule"/>
</dbReference>
<keyword evidence="6 17" id="KW-0813">Transport</keyword>
<comment type="function">
    <text evidence="1">Core subunit of the mitochondrial membrane respiratory chain NADH dehydrogenase (Complex I) that is believed to belong to the minimal assembly required for catalysis. Complex I functions in the transfer of electrons from NADH to the respiratory chain. The immediate electron acceptor for the enzyme is believed to be ubiquinone.</text>
</comment>
<keyword evidence="9" id="KW-1278">Translocase</keyword>
<keyword evidence="13 17" id="KW-0830">Ubiquinone</keyword>
<dbReference type="PANTHER" id="PTHR43507">
    <property type="entry name" value="NADH-UBIQUINONE OXIDOREDUCTASE CHAIN 4"/>
    <property type="match status" value="1"/>
</dbReference>
<evidence type="ECO:0000256" key="4">
    <source>
        <dbReference type="ARBA" id="ARBA00012944"/>
    </source>
</evidence>
<dbReference type="GO" id="GO:0015990">
    <property type="term" value="P:electron transport coupled proton transport"/>
    <property type="evidence" value="ECO:0007669"/>
    <property type="project" value="TreeGrafter"/>
</dbReference>
<keyword evidence="12 17" id="KW-0520">NAD</keyword>
<dbReference type="GO" id="GO:0042773">
    <property type="term" value="P:ATP synthesis coupled electron transport"/>
    <property type="evidence" value="ECO:0007669"/>
    <property type="project" value="InterPro"/>
</dbReference>
<accession>A0A0A6ZLU9</accession>
<keyword evidence="15 17" id="KW-0472">Membrane</keyword>
<keyword evidence="7 17" id="KW-0679">Respiratory chain</keyword>